<dbReference type="CDD" id="cd14320">
    <property type="entry name" value="UBA_SQSTM"/>
    <property type="match status" value="1"/>
</dbReference>
<dbReference type="EMBL" id="BT077195">
    <property type="protein sequence ID" value="ACO11619.1"/>
    <property type="molecule type" value="mRNA"/>
</dbReference>
<evidence type="ECO:0000256" key="9">
    <source>
        <dbReference type="SAM" id="MobiDB-lite"/>
    </source>
</evidence>
<evidence type="ECO:0000256" key="8">
    <source>
        <dbReference type="PROSITE-ProRule" id="PRU00228"/>
    </source>
</evidence>
<dbReference type="SUPFAM" id="SSF46934">
    <property type="entry name" value="UBA-like"/>
    <property type="match status" value="1"/>
</dbReference>
<organism evidence="12">
    <name type="scientific">Caligus rogercresseyi</name>
    <name type="common">Sea louse</name>
    <dbReference type="NCBI Taxonomy" id="217165"/>
    <lineage>
        <taxon>Eukaryota</taxon>
        <taxon>Metazoa</taxon>
        <taxon>Ecdysozoa</taxon>
        <taxon>Arthropoda</taxon>
        <taxon>Crustacea</taxon>
        <taxon>Multicrustacea</taxon>
        <taxon>Hexanauplia</taxon>
        <taxon>Copepoda</taxon>
        <taxon>Siphonostomatoida</taxon>
        <taxon>Caligidae</taxon>
        <taxon>Caligus</taxon>
    </lineage>
</organism>
<dbReference type="PROSITE" id="PS50135">
    <property type="entry name" value="ZF_ZZ_2"/>
    <property type="match status" value="1"/>
</dbReference>
<keyword evidence="4" id="KW-0479">Metal-binding</keyword>
<dbReference type="SMART" id="SM00666">
    <property type="entry name" value="PB1"/>
    <property type="match status" value="1"/>
</dbReference>
<dbReference type="Gene3D" id="3.10.20.90">
    <property type="entry name" value="Phosphatidylinositol 3-kinase Catalytic Subunit, Chain A, domain 1"/>
    <property type="match status" value="1"/>
</dbReference>
<evidence type="ECO:0000256" key="6">
    <source>
        <dbReference type="ARBA" id="ARBA00022833"/>
    </source>
</evidence>
<feature type="domain" description="PB1" evidence="11">
    <location>
        <begin position="4"/>
        <end position="87"/>
    </location>
</feature>
<proteinExistence type="evidence at transcript level"/>
<dbReference type="Pfam" id="PF00569">
    <property type="entry name" value="ZZ"/>
    <property type="match status" value="1"/>
</dbReference>
<evidence type="ECO:0000256" key="1">
    <source>
        <dbReference type="ARBA" id="ARBA00004123"/>
    </source>
</evidence>
<reference evidence="12" key="1">
    <citation type="submission" date="2009-03" db="EMBL/GenBank/DDBJ databases">
        <title>Caligus rogercresseyi ESTs and full-length cDNAs.</title>
        <authorList>
            <person name="Yasuike M."/>
            <person name="von Schalburg K."/>
            <person name="Cooper G."/>
            <person name="Leong J."/>
            <person name="Jones S.R.M."/>
            <person name="Koop B.F."/>
        </authorList>
    </citation>
    <scope>NUCLEOTIDE SEQUENCE</scope>
    <source>
        <tissue evidence="12">Whole tissue</tissue>
    </source>
</reference>
<evidence type="ECO:0000259" key="10">
    <source>
        <dbReference type="PROSITE" id="PS50135"/>
    </source>
</evidence>
<feature type="compositionally biased region" description="Low complexity" evidence="9">
    <location>
        <begin position="291"/>
        <end position="305"/>
    </location>
</feature>
<feature type="compositionally biased region" description="Low complexity" evidence="9">
    <location>
        <begin position="322"/>
        <end position="349"/>
    </location>
</feature>
<dbReference type="Gene3D" id="1.10.8.10">
    <property type="entry name" value="DNA helicase RuvA subunit, C-terminal domain"/>
    <property type="match status" value="1"/>
</dbReference>
<keyword evidence="5 8" id="KW-0863">Zinc-finger</keyword>
<evidence type="ECO:0000256" key="4">
    <source>
        <dbReference type="ARBA" id="ARBA00022723"/>
    </source>
</evidence>
<dbReference type="FunFam" id="3.30.60.90:FF:000016">
    <property type="entry name" value="Refractory to sigma P"/>
    <property type="match status" value="1"/>
</dbReference>
<comment type="subcellular location">
    <subcellularLocation>
        <location evidence="2">Cytoplasm</location>
    </subcellularLocation>
    <subcellularLocation>
        <location evidence="1">Nucleus</location>
    </subcellularLocation>
</comment>
<dbReference type="Gene3D" id="3.30.60.90">
    <property type="match status" value="1"/>
</dbReference>
<dbReference type="GO" id="GO:0008270">
    <property type="term" value="F:zinc ion binding"/>
    <property type="evidence" value="ECO:0007669"/>
    <property type="project" value="UniProtKB-KW"/>
</dbReference>
<feature type="compositionally biased region" description="Basic and acidic residues" evidence="9">
    <location>
        <begin position="365"/>
        <end position="383"/>
    </location>
</feature>
<feature type="region of interest" description="Disordered" evidence="9">
    <location>
        <begin position="255"/>
        <end position="383"/>
    </location>
</feature>
<evidence type="ECO:0000313" key="12">
    <source>
        <dbReference type="EMBL" id="ACO11619.1"/>
    </source>
</evidence>
<dbReference type="InterPro" id="IPR052260">
    <property type="entry name" value="Autophagy_Rcpt_SigReg"/>
</dbReference>
<dbReference type="InterPro" id="IPR033741">
    <property type="entry name" value="SQSTM_UBA"/>
</dbReference>
<dbReference type="InterPro" id="IPR000433">
    <property type="entry name" value="Znf_ZZ"/>
</dbReference>
<feature type="compositionally biased region" description="Low complexity" evidence="9">
    <location>
        <begin position="178"/>
        <end position="194"/>
    </location>
</feature>
<dbReference type="GO" id="GO:0005634">
    <property type="term" value="C:nucleus"/>
    <property type="evidence" value="ECO:0007669"/>
    <property type="project" value="UniProtKB-SubCell"/>
</dbReference>
<accession>C1BRG6</accession>
<dbReference type="PANTHER" id="PTHR15090:SF0">
    <property type="entry name" value="SEQUESTOSOME-1"/>
    <property type="match status" value="1"/>
</dbReference>
<sequence length="426" mass="47730">MERQFKVSSFLLGGEEPEIRRFNLTEPFTLSSLRSEIAKLFSEPQFRLQWTDEDGDAVTIKNDTEFSLAMDSLGKNGPVIKLKVAPAILDEERCSRDKSMDNIMHPGIMCDGCNNHVRGFRYKCLTCPDFDLCPKCEAKGTHSEHRFMRIPRPEDTPQDFCFRRFKKMSGRGAQSKKPNSQQQQPPNYPHPNHNFQHHFGHFLKQYDNVMNDAFNGSMGNPFTCGFAAGEAPQPMQEDPTKATCTNTVTVTHGPFTTVETKIVQNEEEEKEKKPKEEDAKSTQELDNQCESPSSKDASKVSSNSDNDSDTDWTKIDDEDESIVVSIPISVEVKPDPSTAPSSAPLSKASSMDKGLEVPIAMTNKPFKEEEGEKSGKTSKMDPRVEVARVAMMNMGFSDDGGWLTKLLEAKNGDIGQTLDVIQRRNK</sequence>
<feature type="compositionally biased region" description="Acidic residues" evidence="9">
    <location>
        <begin position="306"/>
        <end position="321"/>
    </location>
</feature>
<dbReference type="CDD" id="cd02340">
    <property type="entry name" value="ZZ_NBR1_like"/>
    <property type="match status" value="1"/>
</dbReference>
<feature type="compositionally biased region" description="Basic and acidic residues" evidence="9">
    <location>
        <begin position="270"/>
        <end position="283"/>
    </location>
</feature>
<dbReference type="Pfam" id="PF16577">
    <property type="entry name" value="UBA_5"/>
    <property type="match status" value="1"/>
</dbReference>
<feature type="region of interest" description="Disordered" evidence="9">
    <location>
        <begin position="170"/>
        <end position="197"/>
    </location>
</feature>
<dbReference type="GO" id="GO:0016235">
    <property type="term" value="C:aggresome"/>
    <property type="evidence" value="ECO:0007669"/>
    <property type="project" value="TreeGrafter"/>
</dbReference>
<evidence type="ECO:0000256" key="7">
    <source>
        <dbReference type="ARBA" id="ARBA00023242"/>
    </source>
</evidence>
<dbReference type="InterPro" id="IPR053793">
    <property type="entry name" value="PB1-like"/>
</dbReference>
<name>C1BRG6_CALRO</name>
<keyword evidence="6" id="KW-0862">Zinc</keyword>
<dbReference type="InterPro" id="IPR043145">
    <property type="entry name" value="Znf_ZZ_sf"/>
</dbReference>
<gene>
    <name evidence="12" type="primary">SQSTM</name>
</gene>
<dbReference type="PROSITE" id="PS01357">
    <property type="entry name" value="ZF_ZZ_1"/>
    <property type="match status" value="1"/>
</dbReference>
<dbReference type="GO" id="GO:0000423">
    <property type="term" value="P:mitophagy"/>
    <property type="evidence" value="ECO:0007669"/>
    <property type="project" value="TreeGrafter"/>
</dbReference>
<dbReference type="GO" id="GO:0044753">
    <property type="term" value="C:amphisome"/>
    <property type="evidence" value="ECO:0007669"/>
    <property type="project" value="TreeGrafter"/>
</dbReference>
<dbReference type="PROSITE" id="PS51745">
    <property type="entry name" value="PB1"/>
    <property type="match status" value="1"/>
</dbReference>
<keyword evidence="3" id="KW-0963">Cytoplasm</keyword>
<protein>
    <submittedName>
        <fullName evidence="12">Sequestosome-1</fullName>
    </submittedName>
</protein>
<dbReference type="GO" id="GO:0035973">
    <property type="term" value="P:aggrephagy"/>
    <property type="evidence" value="ECO:0007669"/>
    <property type="project" value="TreeGrafter"/>
</dbReference>
<evidence type="ECO:0000256" key="5">
    <source>
        <dbReference type="ARBA" id="ARBA00022771"/>
    </source>
</evidence>
<dbReference type="InterPro" id="IPR000270">
    <property type="entry name" value="PB1_dom"/>
</dbReference>
<dbReference type="SMART" id="SM00291">
    <property type="entry name" value="ZnF_ZZ"/>
    <property type="match status" value="1"/>
</dbReference>
<dbReference type="InterPro" id="IPR009060">
    <property type="entry name" value="UBA-like_sf"/>
</dbReference>
<dbReference type="SUPFAM" id="SSF54277">
    <property type="entry name" value="CAD &amp; PB1 domains"/>
    <property type="match status" value="1"/>
</dbReference>
<feature type="domain" description="ZZ-type" evidence="10">
    <location>
        <begin position="105"/>
        <end position="155"/>
    </location>
</feature>
<dbReference type="AlphaFoldDB" id="C1BRG6"/>
<dbReference type="SUPFAM" id="SSF57850">
    <property type="entry name" value="RING/U-box"/>
    <property type="match status" value="1"/>
</dbReference>
<dbReference type="GO" id="GO:0007032">
    <property type="term" value="P:endosome organization"/>
    <property type="evidence" value="ECO:0007669"/>
    <property type="project" value="TreeGrafter"/>
</dbReference>
<dbReference type="Pfam" id="PF00564">
    <property type="entry name" value="PB1"/>
    <property type="match status" value="1"/>
</dbReference>
<dbReference type="GO" id="GO:0005080">
    <property type="term" value="F:protein kinase C binding"/>
    <property type="evidence" value="ECO:0007669"/>
    <property type="project" value="TreeGrafter"/>
</dbReference>
<evidence type="ECO:0000256" key="3">
    <source>
        <dbReference type="ARBA" id="ARBA00022490"/>
    </source>
</evidence>
<evidence type="ECO:0000259" key="11">
    <source>
        <dbReference type="PROSITE" id="PS51745"/>
    </source>
</evidence>
<keyword evidence="7" id="KW-0539">Nucleus</keyword>
<evidence type="ECO:0000256" key="2">
    <source>
        <dbReference type="ARBA" id="ARBA00004496"/>
    </source>
</evidence>
<dbReference type="GO" id="GO:0070530">
    <property type="term" value="F:K63-linked polyubiquitin modification-dependent protein binding"/>
    <property type="evidence" value="ECO:0007669"/>
    <property type="project" value="TreeGrafter"/>
</dbReference>
<dbReference type="PANTHER" id="PTHR15090">
    <property type="entry name" value="SEQUESTOSOME 1-RELATED"/>
    <property type="match status" value="1"/>
</dbReference>